<sequence length="131" mass="14934">MPFKSIQKRTKNGRFGRFFTISCEKPNQPMPHQLRREVAHRPYAECLLQANSPDQTNNPHSAETDTKKYNQQDSLIFAPSQAKKPPVLMTTEPPSLTRQDFDESSNVGRHINRIDGGKNAISRRLMVATKN</sequence>
<keyword evidence="3" id="KW-1185">Reference proteome</keyword>
<dbReference type="EMBL" id="BX294144">
    <property type="protein sequence ID" value="CAD74969.1"/>
    <property type="molecule type" value="Genomic_DNA"/>
</dbReference>
<protein>
    <submittedName>
        <fullName evidence="2">Uncharacterized protein</fullName>
    </submittedName>
</protein>
<gene>
    <name evidence="2" type="ordered locus">RB6724</name>
</gene>
<feature type="region of interest" description="Disordered" evidence="1">
    <location>
        <begin position="80"/>
        <end position="109"/>
    </location>
</feature>
<dbReference type="Proteomes" id="UP000001025">
    <property type="component" value="Chromosome"/>
</dbReference>
<dbReference type="HOGENOM" id="CLU_1925921_0_0_0"/>
<dbReference type="AlphaFoldDB" id="Q7UPU0"/>
<dbReference type="EnsemblBacteria" id="CAD74969">
    <property type="protein sequence ID" value="CAD74969"/>
    <property type="gene ID" value="RB6724"/>
</dbReference>
<organism evidence="2 3">
    <name type="scientific">Rhodopirellula baltica (strain DSM 10527 / NCIMB 13988 / SH1)</name>
    <dbReference type="NCBI Taxonomy" id="243090"/>
    <lineage>
        <taxon>Bacteria</taxon>
        <taxon>Pseudomonadati</taxon>
        <taxon>Planctomycetota</taxon>
        <taxon>Planctomycetia</taxon>
        <taxon>Pirellulales</taxon>
        <taxon>Pirellulaceae</taxon>
        <taxon>Rhodopirellula</taxon>
    </lineage>
</organism>
<dbReference type="InParanoid" id="Q7UPU0"/>
<evidence type="ECO:0000313" key="2">
    <source>
        <dbReference type="EMBL" id="CAD74969.1"/>
    </source>
</evidence>
<reference evidence="2 3" key="1">
    <citation type="journal article" date="2003" name="Proc. Natl. Acad. Sci. U.S.A.">
        <title>Complete genome sequence of the marine planctomycete Pirellula sp. strain 1.</title>
        <authorList>
            <person name="Gloeckner F.O."/>
            <person name="Kube M."/>
            <person name="Bauer M."/>
            <person name="Teeling H."/>
            <person name="Lombardot T."/>
            <person name="Ludwig W."/>
            <person name="Gade D."/>
            <person name="Beck A."/>
            <person name="Borzym K."/>
            <person name="Heitmann K."/>
            <person name="Rabus R."/>
            <person name="Schlesner H."/>
            <person name="Amann R."/>
            <person name="Reinhardt R."/>
        </authorList>
    </citation>
    <scope>NUCLEOTIDE SEQUENCE [LARGE SCALE GENOMIC DNA]</scope>
    <source>
        <strain evidence="3">DSM 10527 / NCIMB 13988 / SH1</strain>
    </source>
</reference>
<dbReference type="KEGG" id="rba:RB6724"/>
<dbReference type="PATRIC" id="fig|243090.15.peg.3260"/>
<evidence type="ECO:0000313" key="3">
    <source>
        <dbReference type="Proteomes" id="UP000001025"/>
    </source>
</evidence>
<proteinExistence type="predicted"/>
<accession>Q7UPU0</accession>
<name>Q7UPU0_RHOBA</name>
<evidence type="ECO:0000256" key="1">
    <source>
        <dbReference type="SAM" id="MobiDB-lite"/>
    </source>
</evidence>